<dbReference type="EMBL" id="KZ825060">
    <property type="protein sequence ID" value="RAH58282.1"/>
    <property type="molecule type" value="Genomic_DNA"/>
</dbReference>
<dbReference type="GeneID" id="37158493"/>
<sequence>MKPTFSNFIPPIQGQLAGQSLTDSTRTHRRCQIALPRSPNKPSQTPTSKRPPRPQGLTTAGATCDRGGHGCWSTDVRQAWIRCLRPSG</sequence>
<organism evidence="2 3">
    <name type="scientific">Aspergillus piperis CBS 112811</name>
    <dbReference type="NCBI Taxonomy" id="1448313"/>
    <lineage>
        <taxon>Eukaryota</taxon>
        <taxon>Fungi</taxon>
        <taxon>Dikarya</taxon>
        <taxon>Ascomycota</taxon>
        <taxon>Pezizomycotina</taxon>
        <taxon>Eurotiomycetes</taxon>
        <taxon>Eurotiomycetidae</taxon>
        <taxon>Eurotiales</taxon>
        <taxon>Aspergillaceae</taxon>
        <taxon>Aspergillus</taxon>
        <taxon>Aspergillus subgen. Circumdati</taxon>
    </lineage>
</organism>
<proteinExistence type="predicted"/>
<accession>A0A8G1VN73</accession>
<evidence type="ECO:0000313" key="3">
    <source>
        <dbReference type="Proteomes" id="UP000249526"/>
    </source>
</evidence>
<evidence type="ECO:0000313" key="2">
    <source>
        <dbReference type="EMBL" id="RAH58282.1"/>
    </source>
</evidence>
<keyword evidence="3" id="KW-1185">Reference proteome</keyword>
<evidence type="ECO:0000256" key="1">
    <source>
        <dbReference type="SAM" id="MobiDB-lite"/>
    </source>
</evidence>
<dbReference type="Proteomes" id="UP000249526">
    <property type="component" value="Unassembled WGS sequence"/>
</dbReference>
<protein>
    <submittedName>
        <fullName evidence="2">Uncharacterized protein</fullName>
    </submittedName>
</protein>
<gene>
    <name evidence="2" type="ORF">BO85DRAFT_271110</name>
</gene>
<dbReference type="AlphaFoldDB" id="A0A8G1VN73"/>
<name>A0A8G1VN73_9EURO</name>
<reference evidence="2 3" key="1">
    <citation type="submission" date="2018-02" db="EMBL/GenBank/DDBJ databases">
        <title>The genomes of Aspergillus section Nigri reveals drivers in fungal speciation.</title>
        <authorList>
            <consortium name="DOE Joint Genome Institute"/>
            <person name="Vesth T.C."/>
            <person name="Nybo J."/>
            <person name="Theobald S."/>
            <person name="Brandl J."/>
            <person name="Frisvad J.C."/>
            <person name="Nielsen K.F."/>
            <person name="Lyhne E.K."/>
            <person name="Kogle M.E."/>
            <person name="Kuo A."/>
            <person name="Riley R."/>
            <person name="Clum A."/>
            <person name="Nolan M."/>
            <person name="Lipzen A."/>
            <person name="Salamov A."/>
            <person name="Henrissat B."/>
            <person name="Wiebenga A."/>
            <person name="De vries R.P."/>
            <person name="Grigoriev I.V."/>
            <person name="Mortensen U.H."/>
            <person name="Andersen M.R."/>
            <person name="Baker S.E."/>
        </authorList>
    </citation>
    <scope>NUCLEOTIDE SEQUENCE [LARGE SCALE GENOMIC DNA]</scope>
    <source>
        <strain evidence="2 3">CBS 112811</strain>
    </source>
</reference>
<feature type="region of interest" description="Disordered" evidence="1">
    <location>
        <begin position="1"/>
        <end position="62"/>
    </location>
</feature>
<dbReference type="RefSeq" id="XP_025516204.1">
    <property type="nucleotide sequence ID" value="XM_025655091.1"/>
</dbReference>